<accession>A0A8S5MZM2</accession>
<proteinExistence type="predicted"/>
<dbReference type="EMBL" id="BK015023">
    <property type="protein sequence ID" value="DAD87652.1"/>
    <property type="molecule type" value="Genomic_DNA"/>
</dbReference>
<name>A0A8S5MZM2_9CAUD</name>
<reference evidence="1" key="1">
    <citation type="journal article" date="2021" name="Proc. Natl. Acad. Sci. U.S.A.">
        <title>A Catalog of Tens of Thousands of Viruses from Human Metagenomes Reveals Hidden Associations with Chronic Diseases.</title>
        <authorList>
            <person name="Tisza M.J."/>
            <person name="Buck C.B."/>
        </authorList>
    </citation>
    <scope>NUCLEOTIDE SEQUENCE</scope>
    <source>
        <strain evidence="1">CtoMB99</strain>
    </source>
</reference>
<protein>
    <submittedName>
        <fullName evidence="1">Uncharacterized protein</fullName>
    </submittedName>
</protein>
<evidence type="ECO:0000313" key="1">
    <source>
        <dbReference type="EMBL" id="DAD87652.1"/>
    </source>
</evidence>
<organism evidence="1">
    <name type="scientific">Siphoviridae sp. ctoMB99</name>
    <dbReference type="NCBI Taxonomy" id="2826459"/>
    <lineage>
        <taxon>Viruses</taxon>
        <taxon>Duplodnaviria</taxon>
        <taxon>Heunggongvirae</taxon>
        <taxon>Uroviricota</taxon>
        <taxon>Caudoviricetes</taxon>
    </lineage>
</organism>
<sequence>MATIKYKDPATGEISKIPFVVGNSTPESFYGVLPLEKGGTDASTASGARANLGVAQRPKLLWSGSWSSGSITVSEFSTYKLLLVQTTDGDSAICWKDGSLLLGGGLYPLSGTSGQMAYSLRASFSTNMLTMQNSYAIVHGISGQHSDQYGRTVSAIYGLLSNNDVLQ</sequence>